<dbReference type="EMBL" id="FOYP01000001">
    <property type="protein sequence ID" value="SFR34360.1"/>
    <property type="molecule type" value="Genomic_DNA"/>
</dbReference>
<organism evidence="3 4">
    <name type="scientific">Yoonia tamlensis</name>
    <dbReference type="NCBI Taxonomy" id="390270"/>
    <lineage>
        <taxon>Bacteria</taxon>
        <taxon>Pseudomonadati</taxon>
        <taxon>Pseudomonadota</taxon>
        <taxon>Alphaproteobacteria</taxon>
        <taxon>Rhodobacterales</taxon>
        <taxon>Paracoccaceae</taxon>
        <taxon>Yoonia</taxon>
    </lineage>
</organism>
<dbReference type="Proteomes" id="UP000199478">
    <property type="component" value="Unassembled WGS sequence"/>
</dbReference>
<dbReference type="InterPro" id="IPR014044">
    <property type="entry name" value="CAP_dom"/>
</dbReference>
<dbReference type="InterPro" id="IPR035940">
    <property type="entry name" value="CAP_sf"/>
</dbReference>
<gene>
    <name evidence="3" type="ORF">SAMN04488005_0641</name>
</gene>
<reference evidence="4" key="1">
    <citation type="submission" date="2016-10" db="EMBL/GenBank/DDBJ databases">
        <authorList>
            <person name="Varghese N."/>
            <person name="Submissions S."/>
        </authorList>
    </citation>
    <scope>NUCLEOTIDE SEQUENCE [LARGE SCALE GENOMIC DNA]</scope>
    <source>
        <strain evidence="4">DSM 26879</strain>
    </source>
</reference>
<dbReference type="STRING" id="390270.SAMN04488005_0641"/>
<dbReference type="AlphaFoldDB" id="A0A1I6FWR8"/>
<dbReference type="Pfam" id="PF00188">
    <property type="entry name" value="CAP"/>
    <property type="match status" value="1"/>
</dbReference>
<sequence length="157" mass="16291">MLIQKLLLACAVAALAACTVSAPTTAASTRSAPVSGQFDSDLNQFRAANGVGAIQASAMLNAIAQAHAEDMYTRGYFSHDSVGGPNGVTMTQRLNAGGCRPPAAAENIAWGQQTDAAVFAAWSVSDKHRTNMLGARYNRYGLGHAGNIWVTVYAAGC</sequence>
<protein>
    <submittedName>
        <fullName evidence="3">Cysteine-rich secretory protein family protein</fullName>
    </submittedName>
</protein>
<dbReference type="Gene3D" id="3.40.33.10">
    <property type="entry name" value="CAP"/>
    <property type="match status" value="1"/>
</dbReference>
<dbReference type="SUPFAM" id="SSF55797">
    <property type="entry name" value="PR-1-like"/>
    <property type="match status" value="1"/>
</dbReference>
<proteinExistence type="predicted"/>
<keyword evidence="1" id="KW-0732">Signal</keyword>
<evidence type="ECO:0000313" key="3">
    <source>
        <dbReference type="EMBL" id="SFR34360.1"/>
    </source>
</evidence>
<evidence type="ECO:0000313" key="4">
    <source>
        <dbReference type="Proteomes" id="UP000199478"/>
    </source>
</evidence>
<keyword evidence="4" id="KW-1185">Reference proteome</keyword>
<dbReference type="PANTHER" id="PTHR31157:SF1">
    <property type="entry name" value="SCP DOMAIN-CONTAINING PROTEIN"/>
    <property type="match status" value="1"/>
</dbReference>
<feature type="domain" description="SCP" evidence="2">
    <location>
        <begin position="42"/>
        <end position="146"/>
    </location>
</feature>
<feature type="signal peptide" evidence="1">
    <location>
        <begin position="1"/>
        <end position="26"/>
    </location>
</feature>
<dbReference type="CDD" id="cd05379">
    <property type="entry name" value="CAP_bacterial"/>
    <property type="match status" value="1"/>
</dbReference>
<name>A0A1I6FWR8_9RHOB</name>
<dbReference type="OrthoDB" id="9811255at2"/>
<dbReference type="RefSeq" id="WP_090196345.1">
    <property type="nucleotide sequence ID" value="NZ_FOYP01000001.1"/>
</dbReference>
<dbReference type="PANTHER" id="PTHR31157">
    <property type="entry name" value="SCP DOMAIN-CONTAINING PROTEIN"/>
    <property type="match status" value="1"/>
</dbReference>
<accession>A0A1I6FWR8</accession>
<feature type="chain" id="PRO_5011476614" evidence="1">
    <location>
        <begin position="27"/>
        <end position="157"/>
    </location>
</feature>
<dbReference type="PROSITE" id="PS51257">
    <property type="entry name" value="PROKAR_LIPOPROTEIN"/>
    <property type="match status" value="1"/>
</dbReference>
<evidence type="ECO:0000256" key="1">
    <source>
        <dbReference type="SAM" id="SignalP"/>
    </source>
</evidence>
<evidence type="ECO:0000259" key="2">
    <source>
        <dbReference type="Pfam" id="PF00188"/>
    </source>
</evidence>